<proteinExistence type="predicted"/>
<dbReference type="EMBL" id="ACIL03000013">
    <property type="protein sequence ID" value="ESL02968.1"/>
    <property type="molecule type" value="Genomic_DNA"/>
</dbReference>
<reference evidence="1 2" key="1">
    <citation type="submission" date="2013-06" db="EMBL/GenBank/DDBJ databases">
        <authorList>
            <person name="Weinstock G."/>
            <person name="Sodergren E."/>
            <person name="Clifton S."/>
            <person name="Fulton L."/>
            <person name="Fulton B."/>
            <person name="Courtney L."/>
            <person name="Fronick C."/>
            <person name="Harrison M."/>
            <person name="Strong C."/>
            <person name="Farmer C."/>
            <person name="Delahaunty K."/>
            <person name="Markovic C."/>
            <person name="Hall O."/>
            <person name="Minx P."/>
            <person name="Tomlinson C."/>
            <person name="Mitreva M."/>
            <person name="Nelson J."/>
            <person name="Hou S."/>
            <person name="Wollam A."/>
            <person name="Pepin K.H."/>
            <person name="Johnson M."/>
            <person name="Bhonagiri V."/>
            <person name="Nash W.E."/>
            <person name="Warren W."/>
            <person name="Chinwalla A."/>
            <person name="Mardis E.R."/>
            <person name="Wilson R.K."/>
        </authorList>
    </citation>
    <scope>NUCLEOTIDE SEQUENCE [LARGE SCALE GENOMIC DNA]</scope>
    <source>
        <strain evidence="1 2">ATCC 51271</strain>
    </source>
</reference>
<dbReference type="HOGENOM" id="CLU_2913958_0_0_9"/>
<keyword evidence="2" id="KW-1185">Reference proteome</keyword>
<organism evidence="1 2">
    <name type="scientific">Catonella morbi ATCC 51271</name>
    <dbReference type="NCBI Taxonomy" id="592026"/>
    <lineage>
        <taxon>Bacteria</taxon>
        <taxon>Bacillati</taxon>
        <taxon>Bacillota</taxon>
        <taxon>Clostridia</taxon>
        <taxon>Lachnospirales</taxon>
        <taxon>Lachnospiraceae</taxon>
        <taxon>Catonella</taxon>
    </lineage>
</organism>
<evidence type="ECO:0000313" key="1">
    <source>
        <dbReference type="EMBL" id="ESL02968.1"/>
    </source>
</evidence>
<comment type="caution">
    <text evidence="1">The sequence shown here is derived from an EMBL/GenBank/DDBJ whole genome shotgun (WGS) entry which is preliminary data.</text>
</comment>
<evidence type="ECO:0000313" key="2">
    <source>
        <dbReference type="Proteomes" id="UP000018227"/>
    </source>
</evidence>
<accession>V2Y1W2</accession>
<dbReference type="Proteomes" id="UP000018227">
    <property type="component" value="Unassembled WGS sequence"/>
</dbReference>
<dbReference type="AlphaFoldDB" id="V2Y1W2"/>
<protein>
    <submittedName>
        <fullName evidence="1">Uncharacterized protein</fullName>
    </submittedName>
</protein>
<sequence>MKTVSVLYAEFDSSRNKKKTPIGDENAVFKGCRKLSYYRNKKKTPIGDENNIFQHIFDNIH</sequence>
<name>V2Y1W2_9FIRM</name>
<gene>
    <name evidence="1" type="ORF">GCWU0000282_001839</name>
</gene>